<dbReference type="Proteomes" id="UP000321555">
    <property type="component" value="Chromosome"/>
</dbReference>
<keyword evidence="3" id="KW-1185">Reference proteome</keyword>
<accession>A0A5B8Z821</accession>
<sequence>MDYVFLIVGSAIVISCIYFIISPFFNNEKMVLAEGNEEEMPLEMIYAAVNELEMDYLMKKITKEDFESMKNRYQSLAASYMKIESNERSSHSKGNKTNDVIEREILKELNKLRKQKGQMEG</sequence>
<evidence type="ECO:0000313" key="2">
    <source>
        <dbReference type="EMBL" id="QED49031.1"/>
    </source>
</evidence>
<evidence type="ECO:0000256" key="1">
    <source>
        <dbReference type="SAM" id="Phobius"/>
    </source>
</evidence>
<feature type="transmembrane region" description="Helical" evidence="1">
    <location>
        <begin position="6"/>
        <end position="25"/>
    </location>
</feature>
<gene>
    <name evidence="2" type="ORF">FSZ17_18120</name>
</gene>
<evidence type="ECO:0000313" key="3">
    <source>
        <dbReference type="Proteomes" id="UP000321555"/>
    </source>
</evidence>
<keyword evidence="1" id="KW-1133">Transmembrane helix</keyword>
<dbReference type="OrthoDB" id="1727065at2"/>
<proteinExistence type="predicted"/>
<dbReference type="RefSeq" id="WP_057772243.1">
    <property type="nucleotide sequence ID" value="NZ_CP042593.1"/>
</dbReference>
<keyword evidence="1" id="KW-0472">Membrane</keyword>
<name>A0A5B8Z821_CYTDA</name>
<protein>
    <submittedName>
        <fullName evidence="2">Uncharacterized protein</fullName>
    </submittedName>
</protein>
<reference evidence="3" key="1">
    <citation type="submission" date="2019-08" db="EMBL/GenBank/DDBJ databases">
        <authorList>
            <person name="Zheng X."/>
        </authorList>
    </citation>
    <scope>NUCLEOTIDE SEQUENCE [LARGE SCALE GENOMIC DNA]</scope>
    <source>
        <strain evidence="3">FJAT-25496</strain>
    </source>
</reference>
<organism evidence="2 3">
    <name type="scientific">Cytobacillus dafuensis</name>
    <name type="common">Bacillus dafuensis</name>
    <dbReference type="NCBI Taxonomy" id="1742359"/>
    <lineage>
        <taxon>Bacteria</taxon>
        <taxon>Bacillati</taxon>
        <taxon>Bacillota</taxon>
        <taxon>Bacilli</taxon>
        <taxon>Bacillales</taxon>
        <taxon>Bacillaceae</taxon>
        <taxon>Cytobacillus</taxon>
    </lineage>
</organism>
<dbReference type="STRING" id="1742359.GCA_001439625_02794"/>
<keyword evidence="1" id="KW-0812">Transmembrane</keyword>
<dbReference type="EMBL" id="CP042593">
    <property type="protein sequence ID" value="QED49031.1"/>
    <property type="molecule type" value="Genomic_DNA"/>
</dbReference>
<dbReference type="KEGG" id="bda:FSZ17_18120"/>
<dbReference type="AlphaFoldDB" id="A0A5B8Z821"/>